<protein>
    <recommendedName>
        <fullName evidence="4">Sporulation related domain-containing protein</fullName>
    </recommendedName>
</protein>
<evidence type="ECO:0000256" key="1">
    <source>
        <dbReference type="SAM" id="SignalP"/>
    </source>
</evidence>
<feature type="signal peptide" evidence="1">
    <location>
        <begin position="1"/>
        <end position="30"/>
    </location>
</feature>
<feature type="chain" id="PRO_5030601329" description="Sporulation related domain-containing protein" evidence="1">
    <location>
        <begin position="31"/>
        <end position="194"/>
    </location>
</feature>
<sequence>MKLTTTFSLSLLRHAALALAAGALTTGALAAGTAHYFDGDTQRTITLDTSLVAIINPTPDAGSSNTQARSVGDAASPAPLVQLQPASQPVAKGAGTHTSPVYREGNSPAGRLMALPGGVLVKFAPDWSDAQVRAWAQAKGLAVTQRMGATGAMGNWYLIATAPGSAALELANSLKAGGEVLAAMPNWWKQTATR</sequence>
<dbReference type="EMBL" id="JACHLK010000011">
    <property type="protein sequence ID" value="MBB6562077.1"/>
    <property type="molecule type" value="Genomic_DNA"/>
</dbReference>
<accession>A0A7X0PHI6</accession>
<name>A0A7X0PHI6_9BURK</name>
<evidence type="ECO:0000313" key="3">
    <source>
        <dbReference type="Proteomes" id="UP000575083"/>
    </source>
</evidence>
<organism evidence="2 3">
    <name type="scientific">Acidovorax soli</name>
    <dbReference type="NCBI Taxonomy" id="592050"/>
    <lineage>
        <taxon>Bacteria</taxon>
        <taxon>Pseudomonadati</taxon>
        <taxon>Pseudomonadota</taxon>
        <taxon>Betaproteobacteria</taxon>
        <taxon>Burkholderiales</taxon>
        <taxon>Comamonadaceae</taxon>
        <taxon>Acidovorax</taxon>
    </lineage>
</organism>
<dbReference type="RefSeq" id="WP_184861741.1">
    <property type="nucleotide sequence ID" value="NZ_JACHLK010000011.1"/>
</dbReference>
<comment type="caution">
    <text evidence="2">The sequence shown here is derived from an EMBL/GenBank/DDBJ whole genome shotgun (WGS) entry which is preliminary data.</text>
</comment>
<keyword evidence="1" id="KW-0732">Signal</keyword>
<reference evidence="2 3" key="1">
    <citation type="submission" date="2020-08" db="EMBL/GenBank/DDBJ databases">
        <title>Functional genomics of gut bacteria from endangered species of beetles.</title>
        <authorList>
            <person name="Carlos-Shanley C."/>
        </authorList>
    </citation>
    <scope>NUCLEOTIDE SEQUENCE [LARGE SCALE GENOMIC DNA]</scope>
    <source>
        <strain evidence="2 3">S00198</strain>
    </source>
</reference>
<dbReference type="AlphaFoldDB" id="A0A7X0PHI6"/>
<keyword evidence="3" id="KW-1185">Reference proteome</keyword>
<evidence type="ECO:0000313" key="2">
    <source>
        <dbReference type="EMBL" id="MBB6562077.1"/>
    </source>
</evidence>
<gene>
    <name evidence="2" type="ORF">HNP48_004786</name>
</gene>
<proteinExistence type="predicted"/>
<evidence type="ECO:0008006" key="4">
    <source>
        <dbReference type="Google" id="ProtNLM"/>
    </source>
</evidence>
<dbReference type="Proteomes" id="UP000575083">
    <property type="component" value="Unassembled WGS sequence"/>
</dbReference>